<reference evidence="5" key="1">
    <citation type="submission" date="2020-07" db="EMBL/GenBank/DDBJ databases">
        <title>Huge and variable diversity of episymbiotic CPR bacteria and DPANN archaea in groundwater ecosystems.</title>
        <authorList>
            <person name="He C.Y."/>
            <person name="Keren R."/>
            <person name="Whittaker M."/>
            <person name="Farag I.F."/>
            <person name="Doudna J."/>
            <person name="Cate J.H.D."/>
            <person name="Banfield J.F."/>
        </authorList>
    </citation>
    <scope>NUCLEOTIDE SEQUENCE</scope>
    <source>
        <strain evidence="5">NC_groundwater_1296_Ag_S-0.2um_52_80</strain>
    </source>
</reference>
<dbReference type="InterPro" id="IPR036219">
    <property type="entry name" value="eEF-1beta-like_sf"/>
</dbReference>
<organism evidence="5 6">
    <name type="scientific">Candidatus Iainarchaeum sp</name>
    <dbReference type="NCBI Taxonomy" id="3101447"/>
    <lineage>
        <taxon>Archaea</taxon>
        <taxon>Candidatus Iainarchaeota</taxon>
        <taxon>Candidatus Iainarchaeia</taxon>
        <taxon>Candidatus Iainarchaeales</taxon>
        <taxon>Candidatus Iainarchaeaceae</taxon>
        <taxon>Candidatus Iainarchaeum</taxon>
    </lineage>
</organism>
<evidence type="ECO:0000256" key="2">
    <source>
        <dbReference type="ARBA" id="ARBA00022768"/>
    </source>
</evidence>
<keyword evidence="3" id="KW-0648">Protein biosynthesis</keyword>
<dbReference type="Proteomes" id="UP000732298">
    <property type="component" value="Unassembled WGS sequence"/>
</dbReference>
<dbReference type="SMART" id="SM00888">
    <property type="entry name" value="EF1_GNE"/>
    <property type="match status" value="1"/>
</dbReference>
<comment type="similarity">
    <text evidence="1">Belongs to the EF-1-beta/EF-1-delta family.</text>
</comment>
<evidence type="ECO:0000313" key="5">
    <source>
        <dbReference type="EMBL" id="MBI4210488.1"/>
    </source>
</evidence>
<gene>
    <name evidence="5" type="primary">ef1B</name>
    <name evidence="5" type="ORF">HY544_03215</name>
</gene>
<dbReference type="AlphaFoldDB" id="A0A8T3YN92"/>
<dbReference type="SUPFAM" id="SSF54984">
    <property type="entry name" value="eEF-1beta-like"/>
    <property type="match status" value="1"/>
</dbReference>
<dbReference type="InterPro" id="IPR014038">
    <property type="entry name" value="EF1B_bsu/dsu_GNE"/>
</dbReference>
<evidence type="ECO:0000256" key="3">
    <source>
        <dbReference type="ARBA" id="ARBA00022917"/>
    </source>
</evidence>
<dbReference type="EMBL" id="JACQPB010000034">
    <property type="protein sequence ID" value="MBI4210488.1"/>
    <property type="molecule type" value="Genomic_DNA"/>
</dbReference>
<protein>
    <submittedName>
        <fullName evidence="5">Elongation factor 1-beta</fullName>
    </submittedName>
</protein>
<keyword evidence="2 5" id="KW-0251">Elongation factor</keyword>
<name>A0A8T3YN92_9ARCH</name>
<feature type="domain" description="Translation elongation factor EF1B beta/delta subunit guanine nucleotide exchange" evidence="4">
    <location>
        <begin position="4"/>
        <end position="87"/>
    </location>
</feature>
<dbReference type="GO" id="GO:0003746">
    <property type="term" value="F:translation elongation factor activity"/>
    <property type="evidence" value="ECO:0007669"/>
    <property type="project" value="UniProtKB-KW"/>
</dbReference>
<evidence type="ECO:0000259" key="4">
    <source>
        <dbReference type="SMART" id="SM00888"/>
    </source>
</evidence>
<accession>A0A8T3YN92</accession>
<dbReference type="Pfam" id="PF00736">
    <property type="entry name" value="EF1_GNE"/>
    <property type="match status" value="1"/>
</dbReference>
<dbReference type="InterPro" id="IPR014717">
    <property type="entry name" value="Transl_elong_EF1B/ribsomal_bS6"/>
</dbReference>
<proteinExistence type="inferred from homology"/>
<evidence type="ECO:0000256" key="1">
    <source>
        <dbReference type="ARBA" id="ARBA00007411"/>
    </source>
</evidence>
<evidence type="ECO:0000313" key="6">
    <source>
        <dbReference type="Proteomes" id="UP000732298"/>
    </source>
</evidence>
<dbReference type="Gene3D" id="3.30.70.60">
    <property type="match status" value="1"/>
</dbReference>
<sequence length="87" mass="9477">MPDKTLLIIRINAKDMEKLDETVAAVKGIKSGAVKDVRREPIGFGVEVIKAGILIDSKDESLPDRVISEISALEEVEDAEIEGMTLL</sequence>
<comment type="caution">
    <text evidence="5">The sequence shown here is derived from an EMBL/GenBank/DDBJ whole genome shotgun (WGS) entry which is preliminary data.</text>
</comment>